<dbReference type="Proteomes" id="UP000199055">
    <property type="component" value="Unassembled WGS sequence"/>
</dbReference>
<reference evidence="1 2" key="1">
    <citation type="submission" date="2016-10" db="EMBL/GenBank/DDBJ databases">
        <authorList>
            <person name="de Groot N.N."/>
        </authorList>
    </citation>
    <scope>NUCLEOTIDE SEQUENCE [LARGE SCALE GENOMIC DNA]</scope>
    <source>
        <strain evidence="1 2">CGMCC 4.3519</strain>
    </source>
</reference>
<proteinExistence type="predicted"/>
<evidence type="ECO:0000313" key="2">
    <source>
        <dbReference type="Proteomes" id="UP000199055"/>
    </source>
</evidence>
<keyword evidence="2" id="KW-1185">Reference proteome</keyword>
<organism evidence="1 2">
    <name type="scientific">Streptomyces radiopugnans</name>
    <dbReference type="NCBI Taxonomy" id="403935"/>
    <lineage>
        <taxon>Bacteria</taxon>
        <taxon>Bacillati</taxon>
        <taxon>Actinomycetota</taxon>
        <taxon>Actinomycetes</taxon>
        <taxon>Kitasatosporales</taxon>
        <taxon>Streptomycetaceae</taxon>
        <taxon>Streptomyces</taxon>
    </lineage>
</organism>
<accession>A0A1H9KEV4</accession>
<protein>
    <submittedName>
        <fullName evidence="1">Uncharacterized protein</fullName>
    </submittedName>
</protein>
<name>A0A1H9KEV4_9ACTN</name>
<dbReference type="AlphaFoldDB" id="A0A1H9KEV4"/>
<sequence length="336" mass="35926">MASLPLTGADAQLLAVVVAIRAARSGAGNLTGADLRSLRLTDPAGALTAVEALGWQAQGDLLGGDPDTPVPITVPALIGETDRKLPFGKLMRSRVSGWTTRTLAVKPVKKATPAARLAALFLASHSSPNGYGTLPAALPGHCRAALPELRSKGFLSELEDEQYLLTEAVRHLSGMGPRPHAKAAVDLLRWQAWKERASAALRRHVEAVEHCSLCALPTERVARAFMGEPSAVRFSKKVHSAYGVWKDTQPDRGPRAAQFAAAFRAEHGHGPSMKQLCEGLGWQEQPRDLRHFIVLRLIANEWLTNTAPVPWTLRPGRAARIGPPAAVPAAGSAAQR</sequence>
<evidence type="ECO:0000313" key="1">
    <source>
        <dbReference type="EMBL" id="SEQ97447.1"/>
    </source>
</evidence>
<gene>
    <name evidence="1" type="ORF">SAMN05216481_1233</name>
</gene>
<dbReference type="EMBL" id="FOET01000023">
    <property type="protein sequence ID" value="SEQ97447.1"/>
    <property type="molecule type" value="Genomic_DNA"/>
</dbReference>